<dbReference type="SUPFAM" id="SSF52467">
    <property type="entry name" value="DHS-like NAD/FAD-binding domain"/>
    <property type="match status" value="1"/>
</dbReference>
<dbReference type="PROSITE" id="PS00837">
    <property type="entry name" value="ALADH_PNT_2"/>
    <property type="match status" value="1"/>
</dbReference>
<feature type="transmembrane region" description="Helical" evidence="12">
    <location>
        <begin position="447"/>
        <end position="468"/>
    </location>
</feature>
<dbReference type="InterPro" id="IPR029035">
    <property type="entry name" value="DHS-like_NAD/FAD-binding_dom"/>
</dbReference>
<dbReference type="GO" id="GO:0005886">
    <property type="term" value="C:plasma membrane"/>
    <property type="evidence" value="ECO:0007669"/>
    <property type="project" value="TreeGrafter"/>
</dbReference>
<evidence type="ECO:0000256" key="7">
    <source>
        <dbReference type="ARBA" id="ARBA00022967"/>
    </source>
</evidence>
<feature type="transmembrane region" description="Helical" evidence="12">
    <location>
        <begin position="330"/>
        <end position="348"/>
    </location>
</feature>
<evidence type="ECO:0000259" key="13">
    <source>
        <dbReference type="SMART" id="SM01002"/>
    </source>
</evidence>
<reference evidence="15" key="1">
    <citation type="journal article" date="2021" name="Genome Biol. Evol.">
        <title>A High-Quality Reference Genome for a Parasitic Bivalve with Doubly Uniparental Inheritance (Bivalvia: Unionida).</title>
        <authorList>
            <person name="Smith C.H."/>
        </authorList>
    </citation>
    <scope>NUCLEOTIDE SEQUENCE</scope>
    <source>
        <strain evidence="15">CHS0354</strain>
    </source>
</reference>
<dbReference type="Gene3D" id="3.40.50.720">
    <property type="entry name" value="NAD(P)-binding Rossmann-like Domain"/>
    <property type="match status" value="2"/>
</dbReference>
<gene>
    <name evidence="15" type="ORF">CHS0354_006944</name>
</gene>
<dbReference type="PANTHER" id="PTHR10160">
    <property type="entry name" value="NAD(P) TRANSHYDROGENASE"/>
    <property type="match status" value="1"/>
</dbReference>
<name>A0AAE0TFT8_9BIVA</name>
<evidence type="ECO:0000256" key="3">
    <source>
        <dbReference type="ARBA" id="ARBA00012943"/>
    </source>
</evidence>
<evidence type="ECO:0000256" key="4">
    <source>
        <dbReference type="ARBA" id="ARBA00022692"/>
    </source>
</evidence>
<evidence type="ECO:0000256" key="12">
    <source>
        <dbReference type="SAM" id="Phobius"/>
    </source>
</evidence>
<evidence type="ECO:0000256" key="8">
    <source>
        <dbReference type="ARBA" id="ARBA00022989"/>
    </source>
</evidence>
<keyword evidence="8 12" id="KW-1133">Transmembrane helix</keyword>
<dbReference type="InterPro" id="IPR036291">
    <property type="entry name" value="NAD(P)-bd_dom_sf"/>
</dbReference>
<dbReference type="CDD" id="cd05304">
    <property type="entry name" value="Rubrum_tdh"/>
    <property type="match status" value="1"/>
</dbReference>
<dbReference type="Pfam" id="PF01262">
    <property type="entry name" value="AlaDh_PNT_C"/>
    <property type="match status" value="1"/>
</dbReference>
<keyword evidence="10 12" id="KW-0472">Membrane</keyword>
<keyword evidence="9" id="KW-0520">NAD</keyword>
<dbReference type="Gene3D" id="3.40.50.1220">
    <property type="entry name" value="TPP-binding domain"/>
    <property type="match status" value="1"/>
</dbReference>
<keyword evidence="7" id="KW-1278">Translocase</keyword>
<dbReference type="SMART" id="SM01003">
    <property type="entry name" value="AlaDh_PNT_N"/>
    <property type="match status" value="1"/>
</dbReference>
<reference evidence="15" key="3">
    <citation type="submission" date="2023-05" db="EMBL/GenBank/DDBJ databases">
        <authorList>
            <person name="Smith C.H."/>
        </authorList>
    </citation>
    <scope>NUCLEOTIDE SEQUENCE</scope>
    <source>
        <strain evidence="15">CHS0354</strain>
        <tissue evidence="15">Mantle</tissue>
    </source>
</reference>
<dbReference type="GO" id="GO:0050661">
    <property type="term" value="F:NADP binding"/>
    <property type="evidence" value="ECO:0007669"/>
    <property type="project" value="TreeGrafter"/>
</dbReference>
<dbReference type="PANTHER" id="PTHR10160:SF19">
    <property type="entry name" value="PROTON-TRANSLOCATING NAD(P)(+) TRANSHYDROGENASE"/>
    <property type="match status" value="1"/>
</dbReference>
<dbReference type="SUPFAM" id="SSF51735">
    <property type="entry name" value="NAD(P)-binding Rossmann-fold domains"/>
    <property type="match status" value="1"/>
</dbReference>
<dbReference type="Proteomes" id="UP001195483">
    <property type="component" value="Unassembled WGS sequence"/>
</dbReference>
<protein>
    <recommendedName>
        <fullName evidence="3">proton-translocating NAD(P)(+) transhydrogenase</fullName>
        <ecNumber evidence="3">7.1.1.1</ecNumber>
    </recommendedName>
</protein>
<dbReference type="GO" id="GO:0016491">
    <property type="term" value="F:oxidoreductase activity"/>
    <property type="evidence" value="ECO:0007669"/>
    <property type="project" value="InterPro"/>
</dbReference>
<accession>A0AAE0TFT8</accession>
<comment type="similarity">
    <text evidence="2">In the N-terminal section; belongs to the AlaDH/PNT family.</text>
</comment>
<evidence type="ECO:0000313" key="15">
    <source>
        <dbReference type="EMBL" id="KAK3608903.1"/>
    </source>
</evidence>
<evidence type="ECO:0000256" key="9">
    <source>
        <dbReference type="ARBA" id="ARBA00023027"/>
    </source>
</evidence>
<evidence type="ECO:0000313" key="16">
    <source>
        <dbReference type="Proteomes" id="UP001195483"/>
    </source>
</evidence>
<feature type="transmembrane region" description="Helical" evidence="12">
    <location>
        <begin position="480"/>
        <end position="504"/>
    </location>
</feature>
<proteinExistence type="inferred from homology"/>
<keyword evidence="6" id="KW-0521">NADP</keyword>
<dbReference type="SUPFAM" id="SSF52283">
    <property type="entry name" value="Formate/glycerate dehydrogenase catalytic domain-like"/>
    <property type="match status" value="1"/>
</dbReference>
<dbReference type="SMART" id="SM01002">
    <property type="entry name" value="AlaDh_PNT_C"/>
    <property type="match status" value="1"/>
</dbReference>
<dbReference type="Pfam" id="PF05222">
    <property type="entry name" value="AlaDh_PNT_N"/>
    <property type="match status" value="1"/>
</dbReference>
<feature type="transmembrane region" description="Helical" evidence="12">
    <location>
        <begin position="415"/>
        <end position="435"/>
    </location>
</feature>
<dbReference type="FunFam" id="3.40.50.720:FF:000188">
    <property type="entry name" value="NAD(P) transhydrogenase alpha subunit 1"/>
    <property type="match status" value="1"/>
</dbReference>
<dbReference type="InterPro" id="IPR007698">
    <property type="entry name" value="AlaDH/PNT_NAD(H)-bd"/>
</dbReference>
<keyword evidence="4 12" id="KW-0812">Transmembrane</keyword>
<feature type="transmembrane region" description="Helical" evidence="12">
    <location>
        <begin position="360"/>
        <end position="377"/>
    </location>
</feature>
<evidence type="ECO:0000256" key="10">
    <source>
        <dbReference type="ARBA" id="ARBA00023136"/>
    </source>
</evidence>
<dbReference type="EC" id="7.1.1.1" evidence="3"/>
<feature type="transmembrane region" description="Helical" evidence="12">
    <location>
        <begin position="565"/>
        <end position="584"/>
    </location>
</feature>
<dbReference type="Pfam" id="PF02233">
    <property type="entry name" value="PNTB"/>
    <property type="match status" value="1"/>
</dbReference>
<feature type="transmembrane region" description="Helical" evidence="12">
    <location>
        <begin position="510"/>
        <end position="533"/>
    </location>
</feature>
<evidence type="ECO:0000256" key="11">
    <source>
        <dbReference type="ARBA" id="ARBA00048202"/>
    </source>
</evidence>
<reference evidence="15" key="2">
    <citation type="journal article" date="2021" name="Genome Biol. Evol.">
        <title>Developing a high-quality reference genome for a parasitic bivalve with doubly uniparental inheritance (Bivalvia: Unionida).</title>
        <authorList>
            <person name="Smith C.H."/>
        </authorList>
    </citation>
    <scope>NUCLEOTIDE SEQUENCE</scope>
    <source>
        <strain evidence="15">CHS0354</strain>
        <tissue evidence="15">Mantle</tissue>
    </source>
</reference>
<feature type="transmembrane region" description="Helical" evidence="12">
    <location>
        <begin position="383"/>
        <end position="403"/>
    </location>
</feature>
<evidence type="ECO:0000256" key="5">
    <source>
        <dbReference type="ARBA" id="ARBA00022741"/>
    </source>
</evidence>
<evidence type="ECO:0000259" key="14">
    <source>
        <dbReference type="SMART" id="SM01003"/>
    </source>
</evidence>
<dbReference type="InterPro" id="IPR008143">
    <property type="entry name" value="Ala_DH/PNT_CS2"/>
</dbReference>
<keyword evidence="5" id="KW-0547">Nucleotide-binding</keyword>
<comment type="subcellular location">
    <subcellularLocation>
        <location evidence="1">Membrane</location>
        <topology evidence="1">Multi-pass membrane protein</topology>
    </subcellularLocation>
</comment>
<evidence type="ECO:0000256" key="6">
    <source>
        <dbReference type="ARBA" id="ARBA00022857"/>
    </source>
</evidence>
<dbReference type="GO" id="GO:0008750">
    <property type="term" value="F:proton-translocating NAD(P)+ transhydrogenase activity"/>
    <property type="evidence" value="ECO:0007669"/>
    <property type="project" value="UniProtKB-EC"/>
</dbReference>
<sequence>MIIGVVKETLSYENRIPLLPETAEKYKKLGLQVYVENGMGNSIHIEDAAYIKAGAEIKSRAEVLQQSDIVAGIRKPADDKILHMKAGSLHISFLDAFNEKDLLNRLAEKKINSISMEFVPRITRAQKMDALSSQTNIGGYYAVMLAASHLSKVLPMMMTAAGTISPARVFIIGVGVAGLQAIATAKRLGARVEAFDTRAVVEEQVQSLGAKFVKIDIGETGQTKDGYARELTPEQLEKQREGMKKILSQSDIVVTTAQVFGKKAPVLLTADMVQAMRPGSIVVDMAVETGGNVEGSKLNQTVNINGVTIIGEANLPGRAAVNSSQLMSEGILVSAAYIIASVLFIVGLKKLGSPESAKTGNALSALGMFIAVAVTLFDQHILTYEWILLGVVIGSAVGVALAYMTPMTSMPQMVALLNGFGGAASVLVAAAEVVLNGTENSGIGYNTAVYLTILIGAVTFTGSVIAFLKLGEYISGKPMVFVGQNIINSVIVAALLLLGVLYVFEVLPEQTANILIAITAVSLILGVLSVIPIGGADMPVVIALLNSYSGLAGAAAGFILLNSVLIVSGSLVGASGIILTNIMCKSMNRSIFNVLFSGFGSVKSSGKTEKFTGEVKPISVSDAYLILEAASSVVIVPGYGMAVSQAQHAVRELADKLEKNGADVKYAIHPVAGRMPGHMNVLLAEANISYDMLFEPDLVNPTMETVDVCIVIGANDVVNPAAKSVPSSPLYGMPVIDADRAKTIFILKRSMGTGFSGVDNPLFFADNTRMVFGDAKTTLNGLVAEFKQS</sequence>
<organism evidence="15 16">
    <name type="scientific">Potamilus streckersoni</name>
    <dbReference type="NCBI Taxonomy" id="2493646"/>
    <lineage>
        <taxon>Eukaryota</taxon>
        <taxon>Metazoa</taxon>
        <taxon>Spiralia</taxon>
        <taxon>Lophotrochozoa</taxon>
        <taxon>Mollusca</taxon>
        <taxon>Bivalvia</taxon>
        <taxon>Autobranchia</taxon>
        <taxon>Heteroconchia</taxon>
        <taxon>Palaeoheterodonta</taxon>
        <taxon>Unionida</taxon>
        <taxon>Unionoidea</taxon>
        <taxon>Unionidae</taxon>
        <taxon>Ambleminae</taxon>
        <taxon>Lampsilini</taxon>
        <taxon>Potamilus</taxon>
    </lineage>
</organism>
<comment type="catalytic activity">
    <reaction evidence="11">
        <text>NAD(+) + NADPH + H(+)(in) = NADH + NADP(+) + H(+)(out)</text>
        <dbReference type="Rhea" id="RHEA:47992"/>
        <dbReference type="ChEBI" id="CHEBI:15378"/>
        <dbReference type="ChEBI" id="CHEBI:57540"/>
        <dbReference type="ChEBI" id="CHEBI:57783"/>
        <dbReference type="ChEBI" id="CHEBI:57945"/>
        <dbReference type="ChEBI" id="CHEBI:58349"/>
        <dbReference type="EC" id="7.1.1.1"/>
    </reaction>
</comment>
<feature type="domain" description="Alanine dehydrogenase/pyridine nucleotide transhydrogenase NAD(H)-binding" evidence="13">
    <location>
        <begin position="147"/>
        <end position="311"/>
    </location>
</feature>
<evidence type="ECO:0000256" key="2">
    <source>
        <dbReference type="ARBA" id="ARBA00005624"/>
    </source>
</evidence>
<dbReference type="InterPro" id="IPR034300">
    <property type="entry name" value="PNTB-like"/>
</dbReference>
<evidence type="ECO:0000256" key="1">
    <source>
        <dbReference type="ARBA" id="ARBA00004141"/>
    </source>
</evidence>
<keyword evidence="16" id="KW-1185">Reference proteome</keyword>
<dbReference type="InterPro" id="IPR007886">
    <property type="entry name" value="AlaDH/PNT_N"/>
</dbReference>
<dbReference type="GO" id="GO:0006740">
    <property type="term" value="P:NADPH regeneration"/>
    <property type="evidence" value="ECO:0007669"/>
    <property type="project" value="TreeGrafter"/>
</dbReference>
<feature type="domain" description="Alanine dehydrogenase/pyridine nucleotide transhydrogenase N-terminal" evidence="14">
    <location>
        <begin position="4"/>
        <end position="138"/>
    </location>
</feature>
<comment type="caution">
    <text evidence="15">The sequence shown here is derived from an EMBL/GenBank/DDBJ whole genome shotgun (WGS) entry which is preliminary data.</text>
</comment>
<dbReference type="EMBL" id="JAEAOA010000469">
    <property type="protein sequence ID" value="KAK3608903.1"/>
    <property type="molecule type" value="Genomic_DNA"/>
</dbReference>
<dbReference type="AlphaFoldDB" id="A0AAE0TFT8"/>